<reference evidence="11" key="1">
    <citation type="submission" date="2020-10" db="EMBL/GenBank/DDBJ databases">
        <authorList>
            <person name="Gilroy R."/>
        </authorList>
    </citation>
    <scope>NUCLEOTIDE SEQUENCE</scope>
    <source>
        <strain evidence="11">ChiGjej2B2-16831</strain>
    </source>
</reference>
<organism evidence="11 12">
    <name type="scientific">Candidatus Aphodomorpha intestinavium</name>
    <dbReference type="NCBI Taxonomy" id="2840672"/>
    <lineage>
        <taxon>Bacteria</taxon>
        <taxon>Bacillati</taxon>
        <taxon>Bacillota</taxon>
        <taxon>Clostridia</taxon>
        <taxon>Eubacteriales</taxon>
        <taxon>Candidatus Aphodomorpha</taxon>
    </lineage>
</organism>
<gene>
    <name evidence="11" type="ORF">IAD24_04390</name>
</gene>
<dbReference type="Pfam" id="PF03372">
    <property type="entry name" value="Exo_endo_phos"/>
    <property type="match status" value="1"/>
</dbReference>
<dbReference type="GO" id="GO:0006281">
    <property type="term" value="P:DNA repair"/>
    <property type="evidence" value="ECO:0007669"/>
    <property type="project" value="UniProtKB-KW"/>
</dbReference>
<keyword evidence="7" id="KW-0460">Magnesium</keyword>
<evidence type="ECO:0000256" key="4">
    <source>
        <dbReference type="ARBA" id="ARBA00022723"/>
    </source>
</evidence>
<evidence type="ECO:0000256" key="8">
    <source>
        <dbReference type="ARBA" id="ARBA00023204"/>
    </source>
</evidence>
<keyword evidence="6" id="KW-0378">Hydrolase</keyword>
<evidence type="ECO:0000256" key="7">
    <source>
        <dbReference type="ARBA" id="ARBA00022842"/>
    </source>
</evidence>
<dbReference type="Proteomes" id="UP000824128">
    <property type="component" value="Unassembled WGS sequence"/>
</dbReference>
<dbReference type="InterPro" id="IPR051547">
    <property type="entry name" value="TDP2-like"/>
</dbReference>
<evidence type="ECO:0000256" key="2">
    <source>
        <dbReference type="ARBA" id="ARBA00001946"/>
    </source>
</evidence>
<keyword evidence="8" id="KW-0234">DNA repair</keyword>
<evidence type="ECO:0000256" key="5">
    <source>
        <dbReference type="ARBA" id="ARBA00022763"/>
    </source>
</evidence>
<dbReference type="Gene3D" id="3.60.10.10">
    <property type="entry name" value="Endonuclease/exonuclease/phosphatase"/>
    <property type="match status" value="1"/>
</dbReference>
<comment type="caution">
    <text evidence="11">The sequence shown here is derived from an EMBL/GenBank/DDBJ whole genome shotgun (WGS) entry which is preliminary data.</text>
</comment>
<comment type="cofactor">
    <cofactor evidence="1">
        <name>Mn(2+)</name>
        <dbReference type="ChEBI" id="CHEBI:29035"/>
    </cofactor>
</comment>
<protein>
    <recommendedName>
        <fullName evidence="10">Endonuclease/exonuclease/phosphatase domain-containing protein</fullName>
    </recommendedName>
</protein>
<evidence type="ECO:0000256" key="1">
    <source>
        <dbReference type="ARBA" id="ARBA00001936"/>
    </source>
</evidence>
<accession>A0A9D1N364</accession>
<keyword evidence="5" id="KW-0227">DNA damage</keyword>
<keyword evidence="9" id="KW-1133">Transmembrane helix</keyword>
<dbReference type="GO" id="GO:0004518">
    <property type="term" value="F:nuclease activity"/>
    <property type="evidence" value="ECO:0007669"/>
    <property type="project" value="UniProtKB-KW"/>
</dbReference>
<sequence>MDRATPVRPARRRLRLAGRIAGGALLLIVLAAAALLIYLSAHEYRPDAEEPAWTAGQAQDAVPRGGSVSLLTFNIGYAALGEESDFFMDGGASVRPSDPAVVEKNLAGIVETVEAVAPDIAVLQEVDVSGKRSYDIDERAALHASFGGAAAFAPNFLCDYVPYPIPDTIGPVHSGLLTLSRFRMEGQTRVALPVPFAWPVRMANLKRCLLVTRLPVEGTEAELVLVNLHLEAYDGGEGKRAQTERLTELLVSEYGAGNYVVAGGDFNQRIEGVGEAYPVVDASYWQPGELARGILPEGWTFAFADGRPTCRLLNEPYDADDPLTQYYVIDGFLCSPNVTVDSVEVIDGGFRYADHNPVLLRFTLG</sequence>
<dbReference type="AlphaFoldDB" id="A0A9D1N364"/>
<proteinExistence type="predicted"/>
<feature type="domain" description="Endonuclease/exonuclease/phosphatase" evidence="10">
    <location>
        <begin position="105"/>
        <end position="347"/>
    </location>
</feature>
<evidence type="ECO:0000259" key="10">
    <source>
        <dbReference type="Pfam" id="PF03372"/>
    </source>
</evidence>
<evidence type="ECO:0000313" key="11">
    <source>
        <dbReference type="EMBL" id="HIU94378.1"/>
    </source>
</evidence>
<evidence type="ECO:0000256" key="9">
    <source>
        <dbReference type="SAM" id="Phobius"/>
    </source>
</evidence>
<name>A0A9D1N364_9FIRM</name>
<dbReference type="InterPro" id="IPR005135">
    <property type="entry name" value="Endo/exonuclease/phosphatase"/>
</dbReference>
<keyword evidence="3" id="KW-0540">Nuclease</keyword>
<reference evidence="11" key="2">
    <citation type="journal article" date="2021" name="PeerJ">
        <title>Extensive microbial diversity within the chicken gut microbiome revealed by metagenomics and culture.</title>
        <authorList>
            <person name="Gilroy R."/>
            <person name="Ravi A."/>
            <person name="Getino M."/>
            <person name="Pursley I."/>
            <person name="Horton D.L."/>
            <person name="Alikhan N.F."/>
            <person name="Baker D."/>
            <person name="Gharbi K."/>
            <person name="Hall N."/>
            <person name="Watson M."/>
            <person name="Adriaenssens E.M."/>
            <person name="Foster-Nyarko E."/>
            <person name="Jarju S."/>
            <person name="Secka A."/>
            <person name="Antonio M."/>
            <person name="Oren A."/>
            <person name="Chaudhuri R.R."/>
            <person name="La Ragione R."/>
            <person name="Hildebrand F."/>
            <person name="Pallen M.J."/>
        </authorList>
    </citation>
    <scope>NUCLEOTIDE SEQUENCE</scope>
    <source>
        <strain evidence="11">ChiGjej2B2-16831</strain>
    </source>
</reference>
<dbReference type="SUPFAM" id="SSF56219">
    <property type="entry name" value="DNase I-like"/>
    <property type="match status" value="1"/>
</dbReference>
<evidence type="ECO:0000256" key="3">
    <source>
        <dbReference type="ARBA" id="ARBA00022722"/>
    </source>
</evidence>
<dbReference type="EMBL" id="DVNZ01000137">
    <property type="protein sequence ID" value="HIU94378.1"/>
    <property type="molecule type" value="Genomic_DNA"/>
</dbReference>
<dbReference type="GO" id="GO:0016787">
    <property type="term" value="F:hydrolase activity"/>
    <property type="evidence" value="ECO:0007669"/>
    <property type="project" value="UniProtKB-KW"/>
</dbReference>
<dbReference type="GO" id="GO:0046872">
    <property type="term" value="F:metal ion binding"/>
    <property type="evidence" value="ECO:0007669"/>
    <property type="project" value="UniProtKB-KW"/>
</dbReference>
<dbReference type="PANTHER" id="PTHR15822:SF4">
    <property type="entry name" value="TYROSYL-DNA PHOSPHODIESTERASE 2"/>
    <property type="match status" value="1"/>
</dbReference>
<comment type="cofactor">
    <cofactor evidence="2">
        <name>Mg(2+)</name>
        <dbReference type="ChEBI" id="CHEBI:18420"/>
    </cofactor>
</comment>
<dbReference type="PANTHER" id="PTHR15822">
    <property type="entry name" value="TRAF AND TNF RECEPTOR-ASSOCIATED PROTEIN"/>
    <property type="match status" value="1"/>
</dbReference>
<dbReference type="InterPro" id="IPR036691">
    <property type="entry name" value="Endo/exonu/phosph_ase_sf"/>
</dbReference>
<evidence type="ECO:0000313" key="12">
    <source>
        <dbReference type="Proteomes" id="UP000824128"/>
    </source>
</evidence>
<evidence type="ECO:0000256" key="6">
    <source>
        <dbReference type="ARBA" id="ARBA00022801"/>
    </source>
</evidence>
<feature type="transmembrane region" description="Helical" evidence="9">
    <location>
        <begin position="20"/>
        <end position="41"/>
    </location>
</feature>
<keyword evidence="9" id="KW-0472">Membrane</keyword>
<keyword evidence="9" id="KW-0812">Transmembrane</keyword>
<keyword evidence="4" id="KW-0479">Metal-binding</keyword>